<evidence type="ECO:0008006" key="3">
    <source>
        <dbReference type="Google" id="ProtNLM"/>
    </source>
</evidence>
<reference evidence="1" key="1">
    <citation type="submission" date="2022-03" db="EMBL/GenBank/DDBJ databases">
        <authorList>
            <person name="Martin H S."/>
        </authorList>
    </citation>
    <scope>NUCLEOTIDE SEQUENCE</scope>
</reference>
<protein>
    <recommendedName>
        <fullName evidence="3">HTH LytTR-type domain-containing protein</fullName>
    </recommendedName>
</protein>
<sequence length="179" mass="20178">MGADFDVLANPHTDETHMLLAVLATSLKTELTLRHIKSKGDESNITAIDIFCNHLKMEEFRTIQGIAIHKISPYHILHGVLVVFDKKKLNDSGKFIIEVHSRCPSQVLSLINYINDVVPFRIIATTSNYKITANTEQLAHYNEEVPLGNSQSKSYFEYLKAKSPILVHEGQSSDMIIDE</sequence>
<dbReference type="EMBL" id="OW152826">
    <property type="protein sequence ID" value="CAH2042374.1"/>
    <property type="molecule type" value="Genomic_DNA"/>
</dbReference>
<organism evidence="1 2">
    <name type="scientific">Iphiclides podalirius</name>
    <name type="common">scarce swallowtail</name>
    <dbReference type="NCBI Taxonomy" id="110791"/>
    <lineage>
        <taxon>Eukaryota</taxon>
        <taxon>Metazoa</taxon>
        <taxon>Ecdysozoa</taxon>
        <taxon>Arthropoda</taxon>
        <taxon>Hexapoda</taxon>
        <taxon>Insecta</taxon>
        <taxon>Pterygota</taxon>
        <taxon>Neoptera</taxon>
        <taxon>Endopterygota</taxon>
        <taxon>Lepidoptera</taxon>
        <taxon>Glossata</taxon>
        <taxon>Ditrysia</taxon>
        <taxon>Papilionoidea</taxon>
        <taxon>Papilionidae</taxon>
        <taxon>Papilioninae</taxon>
        <taxon>Iphiclides</taxon>
    </lineage>
</organism>
<gene>
    <name evidence="1" type="ORF">IPOD504_LOCUS3769</name>
</gene>
<feature type="non-terminal residue" evidence="1">
    <location>
        <position position="1"/>
    </location>
</feature>
<dbReference type="Proteomes" id="UP000837857">
    <property type="component" value="Chromosome 14"/>
</dbReference>
<keyword evidence="2" id="KW-1185">Reference proteome</keyword>
<accession>A0ABN8I0D2</accession>
<evidence type="ECO:0000313" key="2">
    <source>
        <dbReference type="Proteomes" id="UP000837857"/>
    </source>
</evidence>
<name>A0ABN8I0D2_9NEOP</name>
<evidence type="ECO:0000313" key="1">
    <source>
        <dbReference type="EMBL" id="CAH2042374.1"/>
    </source>
</evidence>
<proteinExistence type="predicted"/>